<evidence type="ECO:0000313" key="1">
    <source>
        <dbReference type="EMBL" id="WIV19802.1"/>
    </source>
</evidence>
<dbReference type="RefSeq" id="WP_285746175.1">
    <property type="nucleotide sequence ID" value="NZ_CP127162.1"/>
</dbReference>
<reference evidence="1 2" key="1">
    <citation type="submission" date="2023-06" db="EMBL/GenBank/DDBJ databases">
        <title>Paenibacillus polygonum sp. nov., an endophytic bacterium, isolated from Polygonum lapathifolium L. in Nanji Wetland National Nature Reserve, South of Poyang Lake, Jiangxi Province, China.</title>
        <authorList>
            <person name="Yu Z."/>
        </authorList>
    </citation>
    <scope>NUCLEOTIDE SEQUENCE [LARGE SCALE GENOMIC DNA]</scope>
    <source>
        <strain evidence="1 2">C31</strain>
    </source>
</reference>
<protein>
    <submittedName>
        <fullName evidence="1">Imm7 family immunity protein</fullName>
    </submittedName>
</protein>
<name>A0ABY8X2Q5_9BACL</name>
<sequence>MYQYHGWAVILESTGDEVSNEKEIKIVEAIKKYIEDLQLNVDVLDMKAVNGQYHLWMTGLWNREPSLKFSPVEIMKDIGIIAPGSYGMLYVFNDEHPKHFNEFRVYALARGNVEEKGDPFLSPLIPVVTDDIEAADTE</sequence>
<organism evidence="1 2">
    <name type="scientific">Paenibacillus polygoni</name>
    <dbReference type="NCBI Taxonomy" id="3050112"/>
    <lineage>
        <taxon>Bacteria</taxon>
        <taxon>Bacillati</taxon>
        <taxon>Bacillota</taxon>
        <taxon>Bacilli</taxon>
        <taxon>Bacillales</taxon>
        <taxon>Paenibacillaceae</taxon>
        <taxon>Paenibacillus</taxon>
    </lineage>
</organism>
<dbReference type="Pfam" id="PF15585">
    <property type="entry name" value="Imm7"/>
    <property type="match status" value="1"/>
</dbReference>
<evidence type="ECO:0000313" key="2">
    <source>
        <dbReference type="Proteomes" id="UP001236415"/>
    </source>
</evidence>
<dbReference type="InterPro" id="IPR028965">
    <property type="entry name" value="Imm7"/>
</dbReference>
<gene>
    <name evidence="1" type="ORF">QPK24_03415</name>
</gene>
<accession>A0ABY8X2Q5</accession>
<dbReference type="Proteomes" id="UP001236415">
    <property type="component" value="Chromosome"/>
</dbReference>
<keyword evidence="2" id="KW-1185">Reference proteome</keyword>
<proteinExistence type="predicted"/>
<dbReference type="EMBL" id="CP127162">
    <property type="protein sequence ID" value="WIV19802.1"/>
    <property type="molecule type" value="Genomic_DNA"/>
</dbReference>